<sequence>MTKDHAIATRLMPAKRRNSQIWVRYNPGSRWLRGMNATFRRGSPHIAADPTFPSCRFSPDRFDNYSSIFWATLLTFFRVFHNRVRKTMISQHLTRSCSRSF</sequence>
<dbReference type="EMBL" id="RBNI01026874">
    <property type="protein sequence ID" value="RUO95687.1"/>
    <property type="molecule type" value="Genomic_DNA"/>
</dbReference>
<reference evidence="1 2" key="1">
    <citation type="journal article" date="2018" name="New Phytol.">
        <title>Phylogenomics of Endogonaceae and evolution of mycorrhizas within Mucoromycota.</title>
        <authorList>
            <person name="Chang Y."/>
            <person name="Desiro A."/>
            <person name="Na H."/>
            <person name="Sandor L."/>
            <person name="Lipzen A."/>
            <person name="Clum A."/>
            <person name="Barry K."/>
            <person name="Grigoriev I.V."/>
            <person name="Martin F.M."/>
            <person name="Stajich J.E."/>
            <person name="Smith M.E."/>
            <person name="Bonito G."/>
            <person name="Spatafora J.W."/>
        </authorList>
    </citation>
    <scope>NUCLEOTIDE SEQUENCE [LARGE SCALE GENOMIC DNA]</scope>
    <source>
        <strain evidence="1 2">GMNB39</strain>
    </source>
</reference>
<protein>
    <submittedName>
        <fullName evidence="1">Uncharacterized protein</fullName>
    </submittedName>
</protein>
<evidence type="ECO:0000313" key="2">
    <source>
        <dbReference type="Proteomes" id="UP000268093"/>
    </source>
</evidence>
<dbReference type="AlphaFoldDB" id="A0A432ZYW6"/>
<proteinExistence type="predicted"/>
<name>A0A432ZYW6_9FUNG</name>
<gene>
    <name evidence="1" type="ORF">BC936DRAFT_143434</name>
</gene>
<dbReference type="Proteomes" id="UP000268093">
    <property type="component" value="Unassembled WGS sequence"/>
</dbReference>
<comment type="caution">
    <text evidence="1">The sequence shown here is derived from an EMBL/GenBank/DDBJ whole genome shotgun (WGS) entry which is preliminary data.</text>
</comment>
<evidence type="ECO:0000313" key="1">
    <source>
        <dbReference type="EMBL" id="RUO95687.1"/>
    </source>
</evidence>
<accession>A0A432ZYW6</accession>
<organism evidence="1 2">
    <name type="scientific">Jimgerdemannia flammicorona</name>
    <dbReference type="NCBI Taxonomy" id="994334"/>
    <lineage>
        <taxon>Eukaryota</taxon>
        <taxon>Fungi</taxon>
        <taxon>Fungi incertae sedis</taxon>
        <taxon>Mucoromycota</taxon>
        <taxon>Mucoromycotina</taxon>
        <taxon>Endogonomycetes</taxon>
        <taxon>Endogonales</taxon>
        <taxon>Endogonaceae</taxon>
        <taxon>Jimgerdemannia</taxon>
    </lineage>
</organism>
<keyword evidence="2" id="KW-1185">Reference proteome</keyword>